<dbReference type="Proteomes" id="UP000002742">
    <property type="component" value="Chromosome"/>
</dbReference>
<evidence type="ECO:0000256" key="8">
    <source>
        <dbReference type="ARBA" id="ARBA00023136"/>
    </source>
</evidence>
<dbReference type="RefSeq" id="WP_015832138.1">
    <property type="nucleotide sequence ID" value="NC_012968.1"/>
</dbReference>
<dbReference type="InterPro" id="IPR012902">
    <property type="entry name" value="N_methyl_site"/>
</dbReference>
<keyword evidence="7 11" id="KW-1133">Transmembrane helix</keyword>
<dbReference type="KEGG" id="mmb:Mmol_1197"/>
<evidence type="ECO:0000256" key="10">
    <source>
        <dbReference type="ARBA" id="ARBA00030775"/>
    </source>
</evidence>
<evidence type="ECO:0000256" key="11">
    <source>
        <dbReference type="SAM" id="Phobius"/>
    </source>
</evidence>
<proteinExistence type="inferred from homology"/>
<keyword evidence="8 11" id="KW-0472">Membrane</keyword>
<dbReference type="AlphaFoldDB" id="C6WW04"/>
<dbReference type="GO" id="GO:0015627">
    <property type="term" value="C:type II protein secretion system complex"/>
    <property type="evidence" value="ECO:0007669"/>
    <property type="project" value="InterPro"/>
</dbReference>
<protein>
    <recommendedName>
        <fullName evidence="2">Type II secretion system protein H</fullName>
    </recommendedName>
    <alternativeName>
        <fullName evidence="10">General secretion pathway protein H</fullName>
    </alternativeName>
</protein>
<dbReference type="SUPFAM" id="SSF54523">
    <property type="entry name" value="Pili subunits"/>
    <property type="match status" value="1"/>
</dbReference>
<keyword evidence="3" id="KW-1003">Cell membrane</keyword>
<sequence>MRQLRGFTVVELVAVIVITGLIAAIAAPRFIGRDAFDARGAYGTLMSALRYAQKTAIAQRTTVFTNVNTATRTVCLGYTNNCSTPVLDPATRAAYVKVLPNNVTVTASTAIIGFDGLGSPLPNAVATFQIQNAVVPSEPARTITVEAETGYVR</sequence>
<dbReference type="NCBIfam" id="TIGR02532">
    <property type="entry name" value="IV_pilin_GFxxxE"/>
    <property type="match status" value="1"/>
</dbReference>
<gene>
    <name evidence="13" type="ordered locus">Mmol_1197</name>
</gene>
<keyword evidence="4" id="KW-0488">Methylation</keyword>
<comment type="subcellular location">
    <subcellularLocation>
        <location evidence="1">Cell inner membrane</location>
        <topology evidence="1">Single-pass membrane protein</topology>
    </subcellularLocation>
</comment>
<evidence type="ECO:0000256" key="2">
    <source>
        <dbReference type="ARBA" id="ARBA00021549"/>
    </source>
</evidence>
<evidence type="ECO:0000259" key="12">
    <source>
        <dbReference type="Pfam" id="PF12019"/>
    </source>
</evidence>
<name>C6WW04_METML</name>
<reference evidence="14" key="1">
    <citation type="submission" date="2009-07" db="EMBL/GenBank/DDBJ databases">
        <title>Complete sequence of Methylotenera mobilis JLW8.</title>
        <authorList>
            <consortium name="US DOE Joint Genome Institute"/>
            <person name="Lucas S."/>
            <person name="Copeland A."/>
            <person name="Lapidus A."/>
            <person name="Glavina del Rio T."/>
            <person name="Tice H."/>
            <person name="Bruce D."/>
            <person name="Goodwin L."/>
            <person name="Pitluck S."/>
            <person name="LaButti K.M."/>
            <person name="Clum A."/>
            <person name="Larimer F."/>
            <person name="Land M."/>
            <person name="Hauser L."/>
            <person name="Kyrpides N."/>
            <person name="Mikhailova N."/>
            <person name="Kayluzhnaya M."/>
            <person name="Chistoserdova L."/>
        </authorList>
    </citation>
    <scope>NUCLEOTIDE SEQUENCE [LARGE SCALE GENOMIC DNA]</scope>
    <source>
        <strain evidence="14">JLW8 / ATCC BAA-1282 / DSM 17540</strain>
    </source>
</reference>
<dbReference type="Pfam" id="PF12019">
    <property type="entry name" value="GspH"/>
    <property type="match status" value="1"/>
</dbReference>
<evidence type="ECO:0000256" key="1">
    <source>
        <dbReference type="ARBA" id="ARBA00004377"/>
    </source>
</evidence>
<keyword evidence="5" id="KW-0997">Cell inner membrane</keyword>
<dbReference type="EMBL" id="CP001672">
    <property type="protein sequence ID" value="ACT48103.1"/>
    <property type="molecule type" value="Genomic_DNA"/>
</dbReference>
<dbReference type="STRING" id="583345.Mmol_1197"/>
<feature type="domain" description="General secretion pathway GspH" evidence="12">
    <location>
        <begin position="44"/>
        <end position="145"/>
    </location>
</feature>
<reference evidence="13 14" key="2">
    <citation type="journal article" date="2011" name="J. Bacteriol.">
        <title>Genomes of three methylotrophs from a single niche uncover genetic and metabolic divergence of Methylophilaceae.</title>
        <authorList>
            <person name="Lapidus A."/>
            <person name="Clum A."/>
            <person name="Labutti K."/>
            <person name="Kaluzhnaya M.G."/>
            <person name="Lim S."/>
            <person name="Beck D.A."/>
            <person name="Glavina Del Rio T."/>
            <person name="Nolan M."/>
            <person name="Mavromatis K."/>
            <person name="Huntemann M."/>
            <person name="Lucas S."/>
            <person name="Lidstrom M.E."/>
            <person name="Ivanova N."/>
            <person name="Chistoserdova L."/>
        </authorList>
    </citation>
    <scope>NUCLEOTIDE SEQUENCE [LARGE SCALE GENOMIC DNA]</scope>
    <source>
        <strain evidence="14">JLW8 / ATCC BAA-1282 / DSM 17540</strain>
    </source>
</reference>
<dbReference type="eggNOG" id="COG4970">
    <property type="taxonomic scope" value="Bacteria"/>
</dbReference>
<dbReference type="OrthoDB" id="5786415at2"/>
<dbReference type="InterPro" id="IPR022346">
    <property type="entry name" value="T2SS_GspH"/>
</dbReference>
<organism evidence="13 14">
    <name type="scientific">Methylotenera mobilis (strain JLW8 / ATCC BAA-1282 / DSM 17540)</name>
    <dbReference type="NCBI Taxonomy" id="583345"/>
    <lineage>
        <taxon>Bacteria</taxon>
        <taxon>Pseudomonadati</taxon>
        <taxon>Pseudomonadota</taxon>
        <taxon>Betaproteobacteria</taxon>
        <taxon>Nitrosomonadales</taxon>
        <taxon>Methylophilaceae</taxon>
        <taxon>Methylotenera</taxon>
    </lineage>
</organism>
<evidence type="ECO:0000313" key="14">
    <source>
        <dbReference type="Proteomes" id="UP000002742"/>
    </source>
</evidence>
<accession>C6WW04</accession>
<evidence type="ECO:0000256" key="4">
    <source>
        <dbReference type="ARBA" id="ARBA00022481"/>
    </source>
</evidence>
<evidence type="ECO:0000256" key="5">
    <source>
        <dbReference type="ARBA" id="ARBA00022519"/>
    </source>
</evidence>
<feature type="transmembrane region" description="Helical" evidence="11">
    <location>
        <begin position="12"/>
        <end position="31"/>
    </location>
</feature>
<evidence type="ECO:0000256" key="6">
    <source>
        <dbReference type="ARBA" id="ARBA00022692"/>
    </source>
</evidence>
<evidence type="ECO:0000256" key="7">
    <source>
        <dbReference type="ARBA" id="ARBA00022989"/>
    </source>
</evidence>
<evidence type="ECO:0000256" key="3">
    <source>
        <dbReference type="ARBA" id="ARBA00022475"/>
    </source>
</evidence>
<comment type="similarity">
    <text evidence="9">Belongs to the GSP H family.</text>
</comment>
<evidence type="ECO:0000313" key="13">
    <source>
        <dbReference type="EMBL" id="ACT48103.1"/>
    </source>
</evidence>
<dbReference type="InterPro" id="IPR045584">
    <property type="entry name" value="Pilin-like"/>
</dbReference>
<dbReference type="GO" id="GO:0005886">
    <property type="term" value="C:plasma membrane"/>
    <property type="evidence" value="ECO:0007669"/>
    <property type="project" value="UniProtKB-SubCell"/>
</dbReference>
<evidence type="ECO:0000256" key="9">
    <source>
        <dbReference type="ARBA" id="ARBA00025772"/>
    </source>
</evidence>
<keyword evidence="6 11" id="KW-0812">Transmembrane</keyword>
<dbReference type="HOGENOM" id="CLU_137843_0_0_4"/>
<dbReference type="Gene3D" id="3.30.700.10">
    <property type="entry name" value="Glycoprotein, Type 4 Pilin"/>
    <property type="match status" value="1"/>
</dbReference>
<keyword evidence="14" id="KW-1185">Reference proteome</keyword>
<dbReference type="GO" id="GO:0015628">
    <property type="term" value="P:protein secretion by the type II secretion system"/>
    <property type="evidence" value="ECO:0007669"/>
    <property type="project" value="InterPro"/>
</dbReference>